<dbReference type="RefSeq" id="WP_091402404.1">
    <property type="nucleotide sequence ID" value="NZ_FMYV01000001.1"/>
</dbReference>
<feature type="region of interest" description="Disordered" evidence="11">
    <location>
        <begin position="345"/>
        <end position="366"/>
    </location>
</feature>
<dbReference type="Pfam" id="PF02154">
    <property type="entry name" value="FliM"/>
    <property type="match status" value="1"/>
</dbReference>
<evidence type="ECO:0000313" key="13">
    <source>
        <dbReference type="EMBL" id="SDC08073.1"/>
    </source>
</evidence>
<evidence type="ECO:0000256" key="2">
    <source>
        <dbReference type="ARBA" id="ARBA00004202"/>
    </source>
</evidence>
<reference evidence="14 16" key="2">
    <citation type="submission" date="2019-04" db="EMBL/GenBank/DDBJ databases">
        <title>Draft genome sequence data and analysis of a Fermenting Bacterium, Geotoga petraea strain HO-Geo1, isolated from heavy-oil petroleum reservoir in Russia.</title>
        <authorList>
            <person name="Grouzdev D.S."/>
            <person name="Semenova E.M."/>
            <person name="Sokolova D.S."/>
            <person name="Tourova T.P."/>
            <person name="Poltaraus A.B."/>
            <person name="Nazina T.N."/>
        </authorList>
    </citation>
    <scope>NUCLEOTIDE SEQUENCE [LARGE SCALE GENOMIC DNA]</scope>
    <source>
        <strain evidence="14 16">HO-Geo1</strain>
    </source>
</reference>
<dbReference type="InterPro" id="IPR001543">
    <property type="entry name" value="FliN-like_C"/>
</dbReference>
<dbReference type="Proteomes" id="UP000199322">
    <property type="component" value="Unassembled WGS sequence"/>
</dbReference>
<dbReference type="GO" id="GO:0050918">
    <property type="term" value="P:positive chemotaxis"/>
    <property type="evidence" value="ECO:0007669"/>
    <property type="project" value="TreeGrafter"/>
</dbReference>
<dbReference type="PANTHER" id="PTHR30034:SF6">
    <property type="entry name" value="YOP PROTEINS TRANSLOCATION PROTEIN Q"/>
    <property type="match status" value="1"/>
</dbReference>
<gene>
    <name evidence="14" type="primary">fliM</name>
    <name evidence="14" type="ORF">E4650_03455</name>
    <name evidence="13" type="ORF">SAMN04488588_0437</name>
</gene>
<comment type="similarity">
    <text evidence="3">Belongs to the FliM family.</text>
</comment>
<dbReference type="Gene3D" id="2.30.330.10">
    <property type="entry name" value="SpoA-like"/>
    <property type="match status" value="1"/>
</dbReference>
<evidence type="ECO:0000256" key="4">
    <source>
        <dbReference type="ARBA" id="ARBA00021898"/>
    </source>
</evidence>
<keyword evidence="13" id="KW-0282">Flagellum</keyword>
<dbReference type="Gene3D" id="3.40.1550.10">
    <property type="entry name" value="CheC-like"/>
    <property type="match status" value="1"/>
</dbReference>
<evidence type="ECO:0000256" key="10">
    <source>
        <dbReference type="NCBIfam" id="TIGR01397"/>
    </source>
</evidence>
<dbReference type="PANTHER" id="PTHR30034">
    <property type="entry name" value="FLAGELLAR MOTOR SWITCH PROTEIN FLIM"/>
    <property type="match status" value="1"/>
</dbReference>
<dbReference type="EMBL" id="SRME01000001">
    <property type="protein sequence ID" value="TGG89257.1"/>
    <property type="molecule type" value="Genomic_DNA"/>
</dbReference>
<keyword evidence="13" id="KW-0969">Cilium</keyword>
<accession>A0A1G6INQ6</accession>
<evidence type="ECO:0000256" key="3">
    <source>
        <dbReference type="ARBA" id="ARBA00011049"/>
    </source>
</evidence>
<dbReference type="GO" id="GO:0009425">
    <property type="term" value="C:bacterial-type flagellum basal body"/>
    <property type="evidence" value="ECO:0007669"/>
    <property type="project" value="UniProtKB-SubCell"/>
</dbReference>
<dbReference type="NCBIfam" id="TIGR01397">
    <property type="entry name" value="fliM_switch"/>
    <property type="match status" value="1"/>
</dbReference>
<dbReference type="GO" id="GO:0071978">
    <property type="term" value="P:bacterial-type flagellum-dependent swarming motility"/>
    <property type="evidence" value="ECO:0007669"/>
    <property type="project" value="TreeGrafter"/>
</dbReference>
<evidence type="ECO:0000313" key="14">
    <source>
        <dbReference type="EMBL" id="TGG89257.1"/>
    </source>
</evidence>
<dbReference type="EMBL" id="FMYV01000001">
    <property type="protein sequence ID" value="SDC08073.1"/>
    <property type="molecule type" value="Genomic_DNA"/>
</dbReference>
<feature type="domain" description="Flagellar motor switch protein FliN-like C-terminal" evidence="12">
    <location>
        <begin position="258"/>
        <end position="325"/>
    </location>
</feature>
<evidence type="ECO:0000256" key="1">
    <source>
        <dbReference type="ARBA" id="ARBA00004117"/>
    </source>
</evidence>
<keyword evidence="15" id="KW-1185">Reference proteome</keyword>
<reference evidence="13 15" key="1">
    <citation type="submission" date="2016-10" db="EMBL/GenBank/DDBJ databases">
        <authorList>
            <person name="de Groot N.N."/>
        </authorList>
    </citation>
    <scope>NUCLEOTIDE SEQUENCE [LARGE SCALE GENOMIC DNA]</scope>
    <source>
        <strain evidence="13 15">WG14</strain>
    </source>
</reference>
<dbReference type="InterPro" id="IPR036429">
    <property type="entry name" value="SpoA-like_sf"/>
</dbReference>
<evidence type="ECO:0000259" key="12">
    <source>
        <dbReference type="Pfam" id="PF01052"/>
    </source>
</evidence>
<evidence type="ECO:0000256" key="6">
    <source>
        <dbReference type="ARBA" id="ARBA00022500"/>
    </source>
</evidence>
<sequence length="366" mass="41569">MASNETLSQEEIDNLLNSFGGESEDGEGPEKIETPKSDEKNIREYNFRRPVKFSREQQRTLQLIHENFAREISTYLSGRTRTFVEVKYASIDQITFSEFQQSLTTPTYMSIFSTDLLSGSAILQMGLDIGYVIIDKLLGGPGISIEDMRSPTDIEMSILRKESSVMLRSLSKAWSNISEFDIQLDSVETNPQFVQIAPPNEMTVLITMSITVRDVQGFINICFPSSTLEPVSDKLNTRMWTQSYKYSEKSRENLKKLIMLSEMSLSAVLGKTTLSLNDLMKIQIGDVLRLNSFYEDSIDLEIQGIPVYKSKIGKHKGYYAVKIEEENKELLEKILLEQSLQNINKDKAGNNEDEVEKKDGGEKDVE</sequence>
<dbReference type="InterPro" id="IPR028976">
    <property type="entry name" value="CheC-like_sf"/>
</dbReference>
<evidence type="ECO:0000256" key="11">
    <source>
        <dbReference type="SAM" id="MobiDB-lite"/>
    </source>
</evidence>
<keyword evidence="6" id="KW-0145">Chemotaxis</keyword>
<keyword evidence="8" id="KW-0472">Membrane</keyword>
<keyword evidence="13" id="KW-0966">Cell projection</keyword>
<dbReference type="PIRSF" id="PIRSF002888">
    <property type="entry name" value="FliM"/>
    <property type="match status" value="1"/>
</dbReference>
<keyword evidence="7" id="KW-0283">Flagellar rotation</keyword>
<dbReference type="SUPFAM" id="SSF101801">
    <property type="entry name" value="Surface presentation of antigens (SPOA)"/>
    <property type="match status" value="1"/>
</dbReference>
<dbReference type="PRINTS" id="PR00955">
    <property type="entry name" value="FLGMOTORFLIM"/>
</dbReference>
<feature type="compositionally biased region" description="Basic and acidic residues" evidence="11">
    <location>
        <begin position="28"/>
        <end position="38"/>
    </location>
</feature>
<evidence type="ECO:0000256" key="5">
    <source>
        <dbReference type="ARBA" id="ARBA00022475"/>
    </source>
</evidence>
<evidence type="ECO:0000256" key="9">
    <source>
        <dbReference type="ARBA" id="ARBA00023143"/>
    </source>
</evidence>
<dbReference type="CDD" id="cd17908">
    <property type="entry name" value="FliM"/>
    <property type="match status" value="1"/>
</dbReference>
<comment type="subcellular location">
    <subcellularLocation>
        <location evidence="1">Bacterial flagellum basal body</location>
    </subcellularLocation>
    <subcellularLocation>
        <location evidence="2">Cell membrane</location>
        <topology evidence="2">Peripheral membrane protein</topology>
    </subcellularLocation>
</comment>
<dbReference type="STRING" id="28234.SAMN04488588_0437"/>
<evidence type="ECO:0000313" key="16">
    <source>
        <dbReference type="Proteomes" id="UP000297288"/>
    </source>
</evidence>
<feature type="region of interest" description="Disordered" evidence="11">
    <location>
        <begin position="1"/>
        <end position="38"/>
    </location>
</feature>
<dbReference type="Pfam" id="PF01052">
    <property type="entry name" value="FliMN_C"/>
    <property type="match status" value="1"/>
</dbReference>
<dbReference type="Proteomes" id="UP000297288">
    <property type="component" value="Unassembled WGS sequence"/>
</dbReference>
<evidence type="ECO:0000313" key="15">
    <source>
        <dbReference type="Proteomes" id="UP000199322"/>
    </source>
</evidence>
<evidence type="ECO:0000256" key="7">
    <source>
        <dbReference type="ARBA" id="ARBA00022779"/>
    </source>
</evidence>
<name>A0A1G6INQ6_9BACT</name>
<keyword evidence="9" id="KW-0975">Bacterial flagellum</keyword>
<dbReference type="SUPFAM" id="SSF103039">
    <property type="entry name" value="CheC-like"/>
    <property type="match status" value="1"/>
</dbReference>
<dbReference type="GO" id="GO:0003774">
    <property type="term" value="F:cytoskeletal motor activity"/>
    <property type="evidence" value="ECO:0007669"/>
    <property type="project" value="InterPro"/>
</dbReference>
<dbReference type="GO" id="GO:0005886">
    <property type="term" value="C:plasma membrane"/>
    <property type="evidence" value="ECO:0007669"/>
    <property type="project" value="UniProtKB-SubCell"/>
</dbReference>
<proteinExistence type="inferred from homology"/>
<dbReference type="AlphaFoldDB" id="A0A1G6INQ6"/>
<keyword evidence="5" id="KW-1003">Cell membrane</keyword>
<dbReference type="InterPro" id="IPR001689">
    <property type="entry name" value="Flag_FliM"/>
</dbReference>
<evidence type="ECO:0000256" key="8">
    <source>
        <dbReference type="ARBA" id="ARBA00023136"/>
    </source>
</evidence>
<organism evidence="13 15">
    <name type="scientific">Geotoga petraea</name>
    <dbReference type="NCBI Taxonomy" id="28234"/>
    <lineage>
        <taxon>Bacteria</taxon>
        <taxon>Thermotogati</taxon>
        <taxon>Thermotogota</taxon>
        <taxon>Thermotogae</taxon>
        <taxon>Petrotogales</taxon>
        <taxon>Petrotogaceae</taxon>
        <taxon>Geotoga</taxon>
    </lineage>
</organism>
<dbReference type="OrthoDB" id="9806941at2"/>
<protein>
    <recommendedName>
        <fullName evidence="4 10">Flagellar motor switch protein FliM</fullName>
    </recommendedName>
</protein>